<feature type="transmembrane region" description="Helical" evidence="1">
    <location>
        <begin position="57"/>
        <end position="81"/>
    </location>
</feature>
<dbReference type="RefSeq" id="WP_133557849.1">
    <property type="nucleotide sequence ID" value="NZ_SNWM01000004.1"/>
</dbReference>
<organism evidence="2 3">
    <name type="scientific">Pedobacter duraquae</name>
    <dbReference type="NCBI Taxonomy" id="425511"/>
    <lineage>
        <taxon>Bacteria</taxon>
        <taxon>Pseudomonadati</taxon>
        <taxon>Bacteroidota</taxon>
        <taxon>Sphingobacteriia</taxon>
        <taxon>Sphingobacteriales</taxon>
        <taxon>Sphingobacteriaceae</taxon>
        <taxon>Pedobacter</taxon>
    </lineage>
</organism>
<dbReference type="AlphaFoldDB" id="A0A4V3C369"/>
<keyword evidence="3" id="KW-1185">Reference proteome</keyword>
<evidence type="ECO:0000256" key="1">
    <source>
        <dbReference type="SAM" id="Phobius"/>
    </source>
</evidence>
<keyword evidence="1" id="KW-0472">Membrane</keyword>
<proteinExistence type="predicted"/>
<dbReference type="Proteomes" id="UP000295499">
    <property type="component" value="Unassembled WGS sequence"/>
</dbReference>
<evidence type="ECO:0000313" key="2">
    <source>
        <dbReference type="EMBL" id="TDO20939.1"/>
    </source>
</evidence>
<protein>
    <submittedName>
        <fullName evidence="2">Uncharacterized protein</fullName>
    </submittedName>
</protein>
<reference evidence="2 3" key="1">
    <citation type="submission" date="2019-03" db="EMBL/GenBank/DDBJ databases">
        <title>Genomic Encyclopedia of Archaeal and Bacterial Type Strains, Phase II (KMG-II): from individual species to whole genera.</title>
        <authorList>
            <person name="Goeker M."/>
        </authorList>
    </citation>
    <scope>NUCLEOTIDE SEQUENCE [LARGE SCALE GENOMIC DNA]</scope>
    <source>
        <strain evidence="2 3">DSM 19034</strain>
    </source>
</reference>
<accession>A0A4V3C369</accession>
<gene>
    <name evidence="2" type="ORF">CLV32_3576</name>
</gene>
<keyword evidence="1" id="KW-1133">Transmembrane helix</keyword>
<sequence>MKRTLLMLSFTVLLFVILTVVTASIETPFDGNDNFGFPVRFYKIYGGKRSFYPPNEFSAVMLLIDVVFVYLAVWLSNVVLLKFKTKNENA</sequence>
<dbReference type="OrthoDB" id="771794at2"/>
<name>A0A4V3C369_9SPHI</name>
<keyword evidence="1" id="KW-0812">Transmembrane</keyword>
<dbReference type="EMBL" id="SNWM01000004">
    <property type="protein sequence ID" value="TDO20939.1"/>
    <property type="molecule type" value="Genomic_DNA"/>
</dbReference>
<evidence type="ECO:0000313" key="3">
    <source>
        <dbReference type="Proteomes" id="UP000295499"/>
    </source>
</evidence>
<comment type="caution">
    <text evidence="2">The sequence shown here is derived from an EMBL/GenBank/DDBJ whole genome shotgun (WGS) entry which is preliminary data.</text>
</comment>